<keyword evidence="1" id="KW-1133">Transmembrane helix</keyword>
<dbReference type="AlphaFoldDB" id="A0A6C0CG61"/>
<evidence type="ECO:0000256" key="1">
    <source>
        <dbReference type="SAM" id="Phobius"/>
    </source>
</evidence>
<evidence type="ECO:0000313" key="2">
    <source>
        <dbReference type="EMBL" id="QHT02679.1"/>
    </source>
</evidence>
<feature type="transmembrane region" description="Helical" evidence="1">
    <location>
        <begin position="65"/>
        <end position="87"/>
    </location>
</feature>
<organism evidence="2">
    <name type="scientific">viral metagenome</name>
    <dbReference type="NCBI Taxonomy" id="1070528"/>
    <lineage>
        <taxon>unclassified sequences</taxon>
        <taxon>metagenomes</taxon>
        <taxon>organismal metagenomes</taxon>
    </lineage>
</organism>
<proteinExistence type="predicted"/>
<keyword evidence="1" id="KW-0812">Transmembrane</keyword>
<name>A0A6C0CG61_9ZZZZ</name>
<dbReference type="EMBL" id="MN739396">
    <property type="protein sequence ID" value="QHT02679.1"/>
    <property type="molecule type" value="Genomic_DNA"/>
</dbReference>
<protein>
    <submittedName>
        <fullName evidence="2">Uncharacterized protein</fullName>
    </submittedName>
</protein>
<reference evidence="2" key="1">
    <citation type="journal article" date="2020" name="Nature">
        <title>Giant virus diversity and host interactions through global metagenomics.</title>
        <authorList>
            <person name="Schulz F."/>
            <person name="Roux S."/>
            <person name="Paez-Espino D."/>
            <person name="Jungbluth S."/>
            <person name="Walsh D.A."/>
            <person name="Denef V.J."/>
            <person name="McMahon K.D."/>
            <person name="Konstantinidis K.T."/>
            <person name="Eloe-Fadrosh E.A."/>
            <person name="Kyrpides N.C."/>
            <person name="Woyke T."/>
        </authorList>
    </citation>
    <scope>NUCLEOTIDE SEQUENCE</scope>
    <source>
        <strain evidence="2">GVMAG-M-3300020595-32</strain>
    </source>
</reference>
<feature type="transmembrane region" description="Helical" evidence="1">
    <location>
        <begin position="27"/>
        <end position="45"/>
    </location>
</feature>
<accession>A0A6C0CG61</accession>
<keyword evidence="1" id="KW-0472">Membrane</keyword>
<sequence length="96" mass="11235">MPRNSLEEYDEELGLINIDIVKRPFSIIYRLLLISLSVFFLLALYYKLVLYITNKDKIVDCDDEPLYLCGILVLPFIILFSAVNEFISSFKNQNNH</sequence>